<dbReference type="InterPro" id="IPR036689">
    <property type="entry name" value="ESAT-6-like_sf"/>
</dbReference>
<dbReference type="Proteomes" id="UP001526201">
    <property type="component" value="Unassembled WGS sequence"/>
</dbReference>
<accession>A0ABT3CCF5</accession>
<dbReference type="SUPFAM" id="SSF140453">
    <property type="entry name" value="EsxAB dimer-like"/>
    <property type="match status" value="1"/>
</dbReference>
<comment type="caution">
    <text evidence="2">The sequence shown here is derived from an EMBL/GenBank/DDBJ whole genome shotgun (WGS) entry which is preliminary data.</text>
</comment>
<dbReference type="Gene3D" id="1.10.287.1060">
    <property type="entry name" value="ESAT-6-like"/>
    <property type="match status" value="1"/>
</dbReference>
<dbReference type="RefSeq" id="WP_264068059.1">
    <property type="nucleotide sequence ID" value="NZ_JACKTY010000029.1"/>
</dbReference>
<dbReference type="NCBIfam" id="TIGR03930">
    <property type="entry name" value="WXG100_ESAT6"/>
    <property type="match status" value="1"/>
</dbReference>
<sequence>MADSGEELKVDPAVLAATCEALSAASDHLLAQLKSLDGTVTSMLATWQGASGGSYSDVWTKWHQGADEVEKGLAAMAHLLGEAGKGYEDQEQASGENLRGVYRG</sequence>
<gene>
    <name evidence="2" type="ORF">H7J73_13940</name>
</gene>
<proteinExistence type="inferred from homology"/>
<organism evidence="2 3">
    <name type="scientific">Mycolicibacterium komossense</name>
    <dbReference type="NCBI Taxonomy" id="1779"/>
    <lineage>
        <taxon>Bacteria</taxon>
        <taxon>Bacillati</taxon>
        <taxon>Actinomycetota</taxon>
        <taxon>Actinomycetes</taxon>
        <taxon>Mycobacteriales</taxon>
        <taxon>Mycobacteriaceae</taxon>
        <taxon>Mycolicibacterium</taxon>
    </lineage>
</organism>
<comment type="similarity">
    <text evidence="1">Belongs to the WXG100 family.</text>
</comment>
<keyword evidence="3" id="KW-1185">Reference proteome</keyword>
<evidence type="ECO:0000313" key="2">
    <source>
        <dbReference type="EMBL" id="MCV7227132.1"/>
    </source>
</evidence>
<evidence type="ECO:0000256" key="1">
    <source>
        <dbReference type="RuleBase" id="RU362001"/>
    </source>
</evidence>
<name>A0ABT3CCF5_9MYCO</name>
<dbReference type="Pfam" id="PF06013">
    <property type="entry name" value="WXG100"/>
    <property type="match status" value="1"/>
</dbReference>
<evidence type="ECO:0000313" key="3">
    <source>
        <dbReference type="Proteomes" id="UP001526201"/>
    </source>
</evidence>
<dbReference type="InterPro" id="IPR010310">
    <property type="entry name" value="T7SS_ESAT-6-like"/>
</dbReference>
<reference evidence="2 3" key="1">
    <citation type="journal article" date="2022" name="BMC Genomics">
        <title>Comparative genome analysis of mycobacteria focusing on tRNA and non-coding RNA.</title>
        <authorList>
            <person name="Behra P.R.K."/>
            <person name="Pettersson B.M.F."/>
            <person name="Ramesh M."/>
            <person name="Das S."/>
            <person name="Dasgupta S."/>
            <person name="Kirsebom L.A."/>
        </authorList>
    </citation>
    <scope>NUCLEOTIDE SEQUENCE [LARGE SCALE GENOMIC DNA]</scope>
    <source>
        <strain evidence="2 3">DSM 44078</strain>
    </source>
</reference>
<protein>
    <recommendedName>
        <fullName evidence="1">ESAT-6-like protein</fullName>
    </recommendedName>
</protein>
<dbReference type="EMBL" id="JACKTY010000029">
    <property type="protein sequence ID" value="MCV7227132.1"/>
    <property type="molecule type" value="Genomic_DNA"/>
</dbReference>